<dbReference type="Gene3D" id="3.40.50.300">
    <property type="entry name" value="P-loop containing nucleotide triphosphate hydrolases"/>
    <property type="match status" value="1"/>
</dbReference>
<sequence length="739" mass="83337">MSWSQLENRVREISSLRYGTPAEAIRLKNGVHHDCVCKVSERHWIIVEITKNNTVDKVRGDVNRLVMTRNQFFIQDHVMCECWIVINLEPTASMRAAAEENGIKISSIDGYISEFFDQRQYSNIRQDEKFGSAVDIISGDPDKKPFIPVAYDDTVRSKSYQISDICDYLTQGFNVVLTGTFGSGKSRCCKEVFEALNVRSDINFLSIDLRDVGALASANQIVRAHFEGLGLDGQAEAAIRLLNSGKLILLLDGFDEMGGTQWSDDPQKLRDIRRRTLKPIREIVEKAHSTIITGREHYFNSDDELLDSVGVSSKKFLHLECREEFSAEEISSFLKTFKIEMDMPEWLPKRPLLYQILVELQGDISKIRLDQASGQAELWSYISTLICRREARINANFEEDTIFAILKRLGRESRHFLKDVEPVTLESLKSAYKAVRGYEPAEEDAVLLQKLPGLGRISYDSRDRRFVDKYLVDGFRSSDLADYISFQDEDLSETRWVNSLDTLGLSVVGKALSEQMNDRSAVALAKRAADRENSVLAADILAALGFSDAEEVNGSNIQISGAEIRFLDMTLAHYKNITFESCIFHRLQIADYEVEGVEIRNSIITEILGVPNEAGVPSWISDSEITSFDDAGNVASIKNLKLSAPQRILCVILHKTFFQPGRGRQEEALLRGLGQVDRHKNTKEILKILQREGLLGVDRGRHGNLYLPNIAKKPLASKILSLQSQCNEPIWQEVSALPS</sequence>
<protein>
    <recommendedName>
        <fullName evidence="3">NACHT domain-containing protein</fullName>
    </recommendedName>
</protein>
<evidence type="ECO:0008006" key="3">
    <source>
        <dbReference type="Google" id="ProtNLM"/>
    </source>
</evidence>
<evidence type="ECO:0000313" key="2">
    <source>
        <dbReference type="Proteomes" id="UP000187059"/>
    </source>
</evidence>
<dbReference type="AlphaFoldDB" id="A0A1P8UP76"/>
<evidence type="ECO:0000313" key="1">
    <source>
        <dbReference type="EMBL" id="APZ51209.1"/>
    </source>
</evidence>
<name>A0A1P8UP76_9RHOB</name>
<keyword evidence="2" id="KW-1185">Reference proteome</keyword>
<proteinExistence type="predicted"/>
<organism evidence="1 2">
    <name type="scientific">Salipiger abyssi</name>
    <dbReference type="NCBI Taxonomy" id="1250539"/>
    <lineage>
        <taxon>Bacteria</taxon>
        <taxon>Pseudomonadati</taxon>
        <taxon>Pseudomonadota</taxon>
        <taxon>Alphaproteobacteria</taxon>
        <taxon>Rhodobacterales</taxon>
        <taxon>Roseobacteraceae</taxon>
        <taxon>Salipiger</taxon>
    </lineage>
</organism>
<gene>
    <name evidence="1" type="ORF">Ga0080574_TMP875</name>
</gene>
<dbReference type="KEGG" id="paby:Ga0080574_TMP875"/>
<reference evidence="1 2" key="1">
    <citation type="submission" date="2016-04" db="EMBL/GenBank/DDBJ databases">
        <title>Deep-sea bacteria in the southern Pacific.</title>
        <authorList>
            <person name="Tang K."/>
        </authorList>
    </citation>
    <scope>NUCLEOTIDE SEQUENCE [LARGE SCALE GENOMIC DNA]</scope>
    <source>
        <strain evidence="1 2">JLT2014</strain>
    </source>
</reference>
<dbReference type="InterPro" id="IPR027417">
    <property type="entry name" value="P-loop_NTPase"/>
</dbReference>
<dbReference type="EMBL" id="CP015093">
    <property type="protein sequence ID" value="APZ51209.1"/>
    <property type="molecule type" value="Genomic_DNA"/>
</dbReference>
<accession>A0A1P8UP76</accession>
<dbReference type="SUPFAM" id="SSF52540">
    <property type="entry name" value="P-loop containing nucleoside triphosphate hydrolases"/>
    <property type="match status" value="1"/>
</dbReference>
<dbReference type="Proteomes" id="UP000187059">
    <property type="component" value="Chromosome"/>
</dbReference>